<protein>
    <submittedName>
        <fullName evidence="2">Uncharacterized protein</fullName>
    </submittedName>
</protein>
<dbReference type="InParanoid" id="A0A165SU04"/>
<gene>
    <name evidence="2" type="ORF">NEOLEDRAFT_1064514</name>
</gene>
<proteinExistence type="predicted"/>
<reference evidence="2 3" key="1">
    <citation type="journal article" date="2016" name="Mol. Biol. Evol.">
        <title>Comparative Genomics of Early-Diverging Mushroom-Forming Fungi Provides Insights into the Origins of Lignocellulose Decay Capabilities.</title>
        <authorList>
            <person name="Nagy L.G."/>
            <person name="Riley R."/>
            <person name="Tritt A."/>
            <person name="Adam C."/>
            <person name="Daum C."/>
            <person name="Floudas D."/>
            <person name="Sun H."/>
            <person name="Yadav J.S."/>
            <person name="Pangilinan J."/>
            <person name="Larsson K.H."/>
            <person name="Matsuura K."/>
            <person name="Barry K."/>
            <person name="Labutti K."/>
            <person name="Kuo R."/>
            <person name="Ohm R.A."/>
            <person name="Bhattacharya S.S."/>
            <person name="Shirouzu T."/>
            <person name="Yoshinaga Y."/>
            <person name="Martin F.M."/>
            <person name="Grigoriev I.V."/>
            <person name="Hibbett D.S."/>
        </authorList>
    </citation>
    <scope>NUCLEOTIDE SEQUENCE [LARGE SCALE GENOMIC DNA]</scope>
    <source>
        <strain evidence="2 3">HHB14362 ss-1</strain>
    </source>
</reference>
<accession>A0A165SU04</accession>
<sequence length="320" mass="35321">MKAAPYWDIYNTQLACLNYGRATWEADPKANGEDHAVQVGDVGYMRNGGFHRLFNILQEKDHAWNQSLGVPDDFKPLKSMGKIIFARSPLKAGALHSHTVRHISAHSHISSPTGSPVTPSGEFSFSCSRERGAALILFDQAYRNDVLITELFEEYFLANYESWLTFAHRLKRGVSLDDIILVTGRDVTSDWAMAVFSQGETKGKADLGADTSLGFSATFGMEFGWKTEGIVHSHSGPLPVEPPSPHSKGKARAPVSRQNKDWDQCVFLRGYCLRRRNFLAPRHLKAAAGPSDVGPGDRDPRDMLMTLSGESVHSNSAVSM</sequence>
<evidence type="ECO:0000256" key="1">
    <source>
        <dbReference type="SAM" id="MobiDB-lite"/>
    </source>
</evidence>
<keyword evidence="3" id="KW-1185">Reference proteome</keyword>
<feature type="region of interest" description="Disordered" evidence="1">
    <location>
        <begin position="234"/>
        <end position="256"/>
    </location>
</feature>
<dbReference type="AlphaFoldDB" id="A0A165SU04"/>
<name>A0A165SU04_9AGAM</name>
<dbReference type="EMBL" id="KV425570">
    <property type="protein sequence ID" value="KZT25674.1"/>
    <property type="molecule type" value="Genomic_DNA"/>
</dbReference>
<organism evidence="2 3">
    <name type="scientific">Neolentinus lepideus HHB14362 ss-1</name>
    <dbReference type="NCBI Taxonomy" id="1314782"/>
    <lineage>
        <taxon>Eukaryota</taxon>
        <taxon>Fungi</taxon>
        <taxon>Dikarya</taxon>
        <taxon>Basidiomycota</taxon>
        <taxon>Agaricomycotina</taxon>
        <taxon>Agaricomycetes</taxon>
        <taxon>Gloeophyllales</taxon>
        <taxon>Gloeophyllaceae</taxon>
        <taxon>Neolentinus</taxon>
    </lineage>
</organism>
<dbReference type="Proteomes" id="UP000076761">
    <property type="component" value="Unassembled WGS sequence"/>
</dbReference>
<dbReference type="STRING" id="1314782.A0A165SU04"/>
<evidence type="ECO:0000313" key="3">
    <source>
        <dbReference type="Proteomes" id="UP000076761"/>
    </source>
</evidence>
<dbReference type="OrthoDB" id="3222453at2759"/>
<evidence type="ECO:0000313" key="2">
    <source>
        <dbReference type="EMBL" id="KZT25674.1"/>
    </source>
</evidence>